<evidence type="ECO:0000313" key="2">
    <source>
        <dbReference type="EMBL" id="EJT82014.1"/>
    </source>
</evidence>
<evidence type="ECO:0000313" key="4">
    <source>
        <dbReference type="Proteomes" id="UP000006039"/>
    </source>
</evidence>
<dbReference type="HOGENOM" id="CLU_1731574_0_0_1"/>
<dbReference type="GeneID" id="20342446"/>
<dbReference type="VEuPathDB" id="FungiDB:GGTG_01988"/>
<reference evidence="4" key="1">
    <citation type="submission" date="2010-07" db="EMBL/GenBank/DDBJ databases">
        <title>The genome sequence of Gaeumannomyces graminis var. tritici strain R3-111a-1.</title>
        <authorList>
            <consortium name="The Broad Institute Genome Sequencing Platform"/>
            <person name="Ma L.-J."/>
            <person name="Dead R."/>
            <person name="Young S."/>
            <person name="Zeng Q."/>
            <person name="Koehrsen M."/>
            <person name="Alvarado L."/>
            <person name="Berlin A."/>
            <person name="Chapman S.B."/>
            <person name="Chen Z."/>
            <person name="Freedman E."/>
            <person name="Gellesch M."/>
            <person name="Goldberg J."/>
            <person name="Griggs A."/>
            <person name="Gujja S."/>
            <person name="Heilman E.R."/>
            <person name="Heiman D."/>
            <person name="Hepburn T."/>
            <person name="Howarth C."/>
            <person name="Jen D."/>
            <person name="Larson L."/>
            <person name="Mehta T."/>
            <person name="Neiman D."/>
            <person name="Pearson M."/>
            <person name="Roberts A."/>
            <person name="Saif S."/>
            <person name="Shea T."/>
            <person name="Shenoy N."/>
            <person name="Sisk P."/>
            <person name="Stolte C."/>
            <person name="Sykes S."/>
            <person name="Walk T."/>
            <person name="White J."/>
            <person name="Yandava C."/>
            <person name="Haas B."/>
            <person name="Nusbaum C."/>
            <person name="Birren B."/>
        </authorList>
    </citation>
    <scope>NUCLEOTIDE SEQUENCE [LARGE SCALE GENOMIC DNA]</scope>
    <source>
        <strain evidence="4">R3-111a-1</strain>
    </source>
</reference>
<dbReference type="AlphaFoldDB" id="J3NL47"/>
<reference evidence="3" key="5">
    <citation type="submission" date="2018-04" db="UniProtKB">
        <authorList>
            <consortium name="EnsemblFungi"/>
        </authorList>
    </citation>
    <scope>IDENTIFICATION</scope>
    <source>
        <strain evidence="3">R3-111a-1</strain>
    </source>
</reference>
<proteinExistence type="predicted"/>
<accession>J3NL47</accession>
<keyword evidence="4" id="KW-1185">Reference proteome</keyword>
<dbReference type="EnsemblFungi" id="EJT82014">
    <property type="protein sequence ID" value="EJT82014"/>
    <property type="gene ID" value="GGTG_01988"/>
</dbReference>
<evidence type="ECO:0000313" key="3">
    <source>
        <dbReference type="EnsemblFungi" id="EJT82014"/>
    </source>
</evidence>
<dbReference type="Proteomes" id="UP000006039">
    <property type="component" value="Unassembled WGS sequence"/>
</dbReference>
<dbReference type="EMBL" id="GL385395">
    <property type="protein sequence ID" value="EJT82014.1"/>
    <property type="molecule type" value="Genomic_DNA"/>
</dbReference>
<feature type="compositionally biased region" description="Basic and acidic residues" evidence="1">
    <location>
        <begin position="82"/>
        <end position="96"/>
    </location>
</feature>
<dbReference type="RefSeq" id="XP_009218023.1">
    <property type="nucleotide sequence ID" value="XM_009219759.1"/>
</dbReference>
<feature type="region of interest" description="Disordered" evidence="1">
    <location>
        <begin position="67"/>
        <end position="96"/>
    </location>
</feature>
<gene>
    <name evidence="3" type="primary">20342446</name>
    <name evidence="2" type="ORF">GGTG_01988</name>
</gene>
<name>J3NL47_GAET3</name>
<protein>
    <submittedName>
        <fullName evidence="2 3">Uncharacterized protein</fullName>
    </submittedName>
</protein>
<sequence>MLILALTSPFASQGPFLSMPTYSPTPLARIGVTAARARGQREGDRADRWAAAVGGRAPLAIPERMPARSTGARPSLFLSAEPDPRSRGGERGRWMGKGREGACDLLGGKHRHLLEAIPPDTPVLAVNHLGDSFFLNGILSDSAAYSAASSL</sequence>
<reference evidence="2" key="2">
    <citation type="submission" date="2010-07" db="EMBL/GenBank/DDBJ databases">
        <authorList>
            <consortium name="The Broad Institute Genome Sequencing Platform"/>
            <consortium name="Broad Institute Genome Sequencing Center for Infectious Disease"/>
            <person name="Ma L.-J."/>
            <person name="Dead R."/>
            <person name="Young S."/>
            <person name="Zeng Q."/>
            <person name="Koehrsen M."/>
            <person name="Alvarado L."/>
            <person name="Berlin A."/>
            <person name="Chapman S.B."/>
            <person name="Chen Z."/>
            <person name="Freedman E."/>
            <person name="Gellesch M."/>
            <person name="Goldberg J."/>
            <person name="Griggs A."/>
            <person name="Gujja S."/>
            <person name="Heilman E.R."/>
            <person name="Heiman D."/>
            <person name="Hepburn T."/>
            <person name="Howarth C."/>
            <person name="Jen D."/>
            <person name="Larson L."/>
            <person name="Mehta T."/>
            <person name="Neiman D."/>
            <person name="Pearson M."/>
            <person name="Roberts A."/>
            <person name="Saif S."/>
            <person name="Shea T."/>
            <person name="Shenoy N."/>
            <person name="Sisk P."/>
            <person name="Stolte C."/>
            <person name="Sykes S."/>
            <person name="Walk T."/>
            <person name="White J."/>
            <person name="Yandava C."/>
            <person name="Haas B."/>
            <person name="Nusbaum C."/>
            <person name="Birren B."/>
        </authorList>
    </citation>
    <scope>NUCLEOTIDE SEQUENCE</scope>
    <source>
        <strain evidence="2">R3-111a-1</strain>
    </source>
</reference>
<reference evidence="2" key="3">
    <citation type="submission" date="2010-09" db="EMBL/GenBank/DDBJ databases">
        <title>Annotation of Gaeumannomyces graminis var. tritici R3-111a-1.</title>
        <authorList>
            <consortium name="The Broad Institute Genome Sequencing Platform"/>
            <person name="Ma L.-J."/>
            <person name="Dead R."/>
            <person name="Young S.K."/>
            <person name="Zeng Q."/>
            <person name="Gargeya S."/>
            <person name="Fitzgerald M."/>
            <person name="Haas B."/>
            <person name="Abouelleil A."/>
            <person name="Alvarado L."/>
            <person name="Arachchi H.M."/>
            <person name="Berlin A."/>
            <person name="Brown A."/>
            <person name="Chapman S.B."/>
            <person name="Chen Z."/>
            <person name="Dunbar C."/>
            <person name="Freedman E."/>
            <person name="Gearin G."/>
            <person name="Gellesch M."/>
            <person name="Goldberg J."/>
            <person name="Griggs A."/>
            <person name="Gujja S."/>
            <person name="Heiman D."/>
            <person name="Howarth C."/>
            <person name="Larson L."/>
            <person name="Lui A."/>
            <person name="MacDonald P.J.P."/>
            <person name="Mehta T."/>
            <person name="Montmayeur A."/>
            <person name="Murphy C."/>
            <person name="Neiman D."/>
            <person name="Pearson M."/>
            <person name="Priest M."/>
            <person name="Roberts A."/>
            <person name="Saif S."/>
            <person name="Shea T."/>
            <person name="Shenoy N."/>
            <person name="Sisk P."/>
            <person name="Stolte C."/>
            <person name="Sykes S."/>
            <person name="Yandava C."/>
            <person name="Wortman J."/>
            <person name="Nusbaum C."/>
            <person name="Birren B."/>
        </authorList>
    </citation>
    <scope>NUCLEOTIDE SEQUENCE</scope>
    <source>
        <strain evidence="2">R3-111a-1</strain>
    </source>
</reference>
<reference evidence="3" key="4">
    <citation type="journal article" date="2015" name="G3 (Bethesda)">
        <title>Genome sequences of three phytopathogenic species of the Magnaporthaceae family of fungi.</title>
        <authorList>
            <person name="Okagaki L.H."/>
            <person name="Nunes C.C."/>
            <person name="Sailsbery J."/>
            <person name="Clay B."/>
            <person name="Brown D."/>
            <person name="John T."/>
            <person name="Oh Y."/>
            <person name="Young N."/>
            <person name="Fitzgerald M."/>
            <person name="Haas B.J."/>
            <person name="Zeng Q."/>
            <person name="Young S."/>
            <person name="Adiconis X."/>
            <person name="Fan L."/>
            <person name="Levin J.Z."/>
            <person name="Mitchell T.K."/>
            <person name="Okubara P.A."/>
            <person name="Farman M.L."/>
            <person name="Kohn L.M."/>
            <person name="Birren B."/>
            <person name="Ma L.-J."/>
            <person name="Dean R.A."/>
        </authorList>
    </citation>
    <scope>NUCLEOTIDE SEQUENCE</scope>
    <source>
        <strain evidence="3">R3-111a-1</strain>
    </source>
</reference>
<evidence type="ECO:0000256" key="1">
    <source>
        <dbReference type="SAM" id="MobiDB-lite"/>
    </source>
</evidence>
<organism evidence="2">
    <name type="scientific">Gaeumannomyces tritici (strain R3-111a-1)</name>
    <name type="common">Wheat and barley take-all root rot fungus</name>
    <name type="synonym">Gaeumannomyces graminis var. tritici</name>
    <dbReference type="NCBI Taxonomy" id="644352"/>
    <lineage>
        <taxon>Eukaryota</taxon>
        <taxon>Fungi</taxon>
        <taxon>Dikarya</taxon>
        <taxon>Ascomycota</taxon>
        <taxon>Pezizomycotina</taxon>
        <taxon>Sordariomycetes</taxon>
        <taxon>Sordariomycetidae</taxon>
        <taxon>Magnaporthales</taxon>
        <taxon>Magnaporthaceae</taxon>
        <taxon>Gaeumannomyces</taxon>
    </lineage>
</organism>